<gene>
    <name evidence="2" type="ORF">CBLFYP116_01291</name>
</gene>
<dbReference type="Pfam" id="PF14353">
    <property type="entry name" value="CpXC"/>
    <property type="match status" value="1"/>
</dbReference>
<feature type="domain" description="CpXC" evidence="1">
    <location>
        <begin position="9"/>
        <end position="78"/>
    </location>
</feature>
<evidence type="ECO:0000313" key="2">
    <source>
        <dbReference type="EMBL" id="VYS95312.1"/>
    </source>
</evidence>
<dbReference type="AlphaFoldDB" id="A0A6N2SQM8"/>
<evidence type="ECO:0000259" key="1">
    <source>
        <dbReference type="Pfam" id="PF14353"/>
    </source>
</evidence>
<accession>A0A6N2SQM8</accession>
<dbReference type="GeneID" id="23111900"/>
<dbReference type="InterPro" id="IPR025682">
    <property type="entry name" value="CpXC_dom"/>
</dbReference>
<reference evidence="2" key="1">
    <citation type="submission" date="2019-11" db="EMBL/GenBank/DDBJ databases">
        <authorList>
            <person name="Feng L."/>
        </authorList>
    </citation>
    <scope>NUCLEOTIDE SEQUENCE</scope>
    <source>
        <strain evidence="2">CbolteaeLFYP116</strain>
    </source>
</reference>
<proteinExistence type="predicted"/>
<dbReference type="RefSeq" id="WP_002574340.1">
    <property type="nucleotide sequence ID" value="NZ_BAABZS010000001.1"/>
</dbReference>
<organism evidence="2">
    <name type="scientific">Enterocloster bolteae</name>
    <dbReference type="NCBI Taxonomy" id="208479"/>
    <lineage>
        <taxon>Bacteria</taxon>
        <taxon>Bacillati</taxon>
        <taxon>Bacillota</taxon>
        <taxon>Clostridia</taxon>
        <taxon>Lachnospirales</taxon>
        <taxon>Lachnospiraceae</taxon>
        <taxon>Enterocloster</taxon>
    </lineage>
</organism>
<protein>
    <recommendedName>
        <fullName evidence="1">CpXC domain-containing protein</fullName>
    </recommendedName>
</protein>
<sequence>MSRSRNYAVRCPECGSVMPFELYDSVTSSLNPELRKQILDGRFETAVCPDCGAVSYIQYDMLYHDPAGRFMVCVGTDYSEVLGQSDCPEGYRQR</sequence>
<dbReference type="EMBL" id="CACRTF010000010">
    <property type="protein sequence ID" value="VYS95312.1"/>
    <property type="molecule type" value="Genomic_DNA"/>
</dbReference>
<name>A0A6N2SQM8_9FIRM</name>